<keyword evidence="2" id="KW-0812">Transmembrane</keyword>
<sequence>MEILIILGIFLAIIGWIFYLLVILPIKSIGEAVSSSQDKRKRQLSLQSIDPFKGRVKVTLNRYYGQTEVEGYDGNCKLISVKWERDSFLENLFRKEIEHAEWRMRFISKLNSTDASQWQNILESSWKAIRVLEERDRVAGTLLSKQQTTAIIGFADQALVSLYYRSTHVNNQLLCNEIMQELSQAEKEYEEAEDDIQRKSISTAIKTHQMRLKKQKGVEKNLHLVESELKSLEATLKLVREGILSEISSRHLHDNPRLSAYDSALLELELPILDEIWQSTASAS</sequence>
<dbReference type="RefSeq" id="WP_354635803.1">
    <property type="nucleotide sequence ID" value="NZ_CP159837.1"/>
</dbReference>
<protein>
    <submittedName>
        <fullName evidence="3">Uncharacterized protein</fullName>
    </submittedName>
</protein>
<keyword evidence="2" id="KW-1133">Transmembrane helix</keyword>
<proteinExistence type="predicted"/>
<organism evidence="3">
    <name type="scientific">Planktothricoides raciborskii GIHE-MW2</name>
    <dbReference type="NCBI Taxonomy" id="2792601"/>
    <lineage>
        <taxon>Bacteria</taxon>
        <taxon>Bacillati</taxon>
        <taxon>Cyanobacteriota</taxon>
        <taxon>Cyanophyceae</taxon>
        <taxon>Oscillatoriophycideae</taxon>
        <taxon>Oscillatoriales</taxon>
        <taxon>Oscillatoriaceae</taxon>
        <taxon>Planktothricoides</taxon>
    </lineage>
</organism>
<name>A0AAU8JGL0_9CYAN</name>
<keyword evidence="1" id="KW-0175">Coiled coil</keyword>
<accession>A0AAU8JGL0</accession>
<gene>
    <name evidence="3" type="ORF">ABWT76_001208</name>
</gene>
<evidence type="ECO:0000256" key="1">
    <source>
        <dbReference type="SAM" id="Coils"/>
    </source>
</evidence>
<reference evidence="3" key="1">
    <citation type="submission" date="2024-07" db="EMBL/GenBank/DDBJ databases">
        <authorList>
            <person name="Kim Y.J."/>
            <person name="Jeong J.Y."/>
        </authorList>
    </citation>
    <scope>NUCLEOTIDE SEQUENCE</scope>
    <source>
        <strain evidence="3">GIHE-MW2</strain>
    </source>
</reference>
<evidence type="ECO:0000256" key="2">
    <source>
        <dbReference type="SAM" id="Phobius"/>
    </source>
</evidence>
<keyword evidence="2" id="KW-0472">Membrane</keyword>
<feature type="transmembrane region" description="Helical" evidence="2">
    <location>
        <begin position="6"/>
        <end position="26"/>
    </location>
</feature>
<dbReference type="EMBL" id="CP159837">
    <property type="protein sequence ID" value="XCM38365.1"/>
    <property type="molecule type" value="Genomic_DNA"/>
</dbReference>
<dbReference type="AlphaFoldDB" id="A0AAU8JGL0"/>
<evidence type="ECO:0000313" key="3">
    <source>
        <dbReference type="EMBL" id="XCM38365.1"/>
    </source>
</evidence>
<feature type="coiled-coil region" evidence="1">
    <location>
        <begin position="175"/>
        <end position="235"/>
    </location>
</feature>